<accession>A0A3G5A818</accession>
<dbReference type="EMBL" id="MK072388">
    <property type="protein sequence ID" value="AYV83385.1"/>
    <property type="molecule type" value="Genomic_DNA"/>
</dbReference>
<evidence type="ECO:0000313" key="1">
    <source>
        <dbReference type="EMBL" id="AYV83385.1"/>
    </source>
</evidence>
<protein>
    <submittedName>
        <fullName evidence="1">Uncharacterized protein</fullName>
    </submittedName>
</protein>
<name>A0A3G5A818_9VIRU</name>
<organism evidence="1">
    <name type="scientific">Hyperionvirus sp</name>
    <dbReference type="NCBI Taxonomy" id="2487770"/>
    <lineage>
        <taxon>Viruses</taxon>
        <taxon>Varidnaviria</taxon>
        <taxon>Bamfordvirae</taxon>
        <taxon>Nucleocytoviricota</taxon>
        <taxon>Megaviricetes</taxon>
        <taxon>Imitervirales</taxon>
        <taxon>Mimiviridae</taxon>
        <taxon>Klosneuvirinae</taxon>
    </lineage>
</organism>
<reference evidence="1" key="1">
    <citation type="submission" date="2018-10" db="EMBL/GenBank/DDBJ databases">
        <title>Hidden diversity of soil giant viruses.</title>
        <authorList>
            <person name="Schulz F."/>
            <person name="Alteio L."/>
            <person name="Goudeau D."/>
            <person name="Ryan E.M."/>
            <person name="Malmstrom R.R."/>
            <person name="Blanchard J."/>
            <person name="Woyke T."/>
        </authorList>
    </citation>
    <scope>NUCLEOTIDE SEQUENCE</scope>
    <source>
        <strain evidence="1">HYV1</strain>
    </source>
</reference>
<proteinExistence type="predicted"/>
<gene>
    <name evidence="1" type="ORF">Hyperionvirus6_66</name>
</gene>
<sequence>MGLSYYKKTFYGIEIGTSKKLLSVLKERYLLSEEHKNEEYVKEQWSCKHVDEKYKEKYCGLCGKRVGLMKEPNGGEMKTLYRIVEIGVGEPLIKGIIAEGLGKYAPGEEKKEMKLRDVLFFNYKRMISWLEDLFDSNNGTLEEKRVTINDERVYICKDLEFYEVQEPVYYLEMDILFELNDGALSCFKEKIELARKIDLGPIQFFNLSYLS</sequence>